<feature type="coiled-coil region" evidence="1">
    <location>
        <begin position="99"/>
        <end position="126"/>
    </location>
</feature>
<keyword evidence="1" id="KW-0175">Coiled coil</keyword>
<dbReference type="AlphaFoldDB" id="A0A6F8T5I9"/>
<dbReference type="Proteomes" id="UP000502894">
    <property type="component" value="Chromosome"/>
</dbReference>
<evidence type="ECO:0000313" key="2">
    <source>
        <dbReference type="EMBL" id="BCA95473.1"/>
    </source>
</evidence>
<dbReference type="EMBL" id="AP022839">
    <property type="protein sequence ID" value="BCA95473.1"/>
    <property type="molecule type" value="Genomic_DNA"/>
</dbReference>
<reference evidence="2" key="1">
    <citation type="journal article" date="2020" name="Microbiol. Resour. Announc.">
        <title>Complete Genome Sequence of Novel Psychrotolerant Legionella Strain TUM19329, Isolated from Antarctic Lake Sediment.</title>
        <authorList>
            <person name="Shimada S."/>
            <person name="Nakai R."/>
            <person name="Aoki K."/>
            <person name="Shimoeda N."/>
            <person name="Ohno G."/>
            <person name="Miyazaki Y."/>
            <person name="Kudoh S."/>
            <person name="Imura S."/>
            <person name="Watanabe K."/>
            <person name="Ishii Y."/>
            <person name="Tateda K."/>
        </authorList>
    </citation>
    <scope>NUCLEOTIDE SEQUENCE [LARGE SCALE GENOMIC DNA]</scope>
    <source>
        <strain evidence="2">TUM19329</strain>
    </source>
</reference>
<proteinExistence type="predicted"/>
<keyword evidence="3" id="KW-1185">Reference proteome</keyword>
<organism evidence="2 3">
    <name type="scientific">Legionella antarctica</name>
    <dbReference type="NCBI Taxonomy" id="2708020"/>
    <lineage>
        <taxon>Bacteria</taxon>
        <taxon>Pseudomonadati</taxon>
        <taxon>Pseudomonadota</taxon>
        <taxon>Gammaproteobacteria</taxon>
        <taxon>Legionellales</taxon>
        <taxon>Legionellaceae</taxon>
        <taxon>Legionella</taxon>
    </lineage>
</organism>
<evidence type="ECO:0000256" key="1">
    <source>
        <dbReference type="SAM" id="Coils"/>
    </source>
</evidence>
<sequence length="140" mass="15749">MTAPTLFNSPMSGYIRQESLRNYNQQLTEKKAHLVTAKESYLNALELIGQYHQKVTAAKKQIDLIKNELSESREVEKTKKLESQKQQYERFIAAAPEKLASITQRLNQLNENLQGLEANIGTLTEQNRKSLNTSSPGAGA</sequence>
<name>A0A6F8T5I9_9GAMM</name>
<gene>
    <name evidence="2" type="ORF">TUM19329_18340</name>
</gene>
<accession>A0A6F8T5I9</accession>
<dbReference type="RefSeq" id="WP_173237060.1">
    <property type="nucleotide sequence ID" value="NZ_AP022839.1"/>
</dbReference>
<dbReference type="KEGG" id="lant:TUM19329_18340"/>
<evidence type="ECO:0000313" key="3">
    <source>
        <dbReference type="Proteomes" id="UP000502894"/>
    </source>
</evidence>
<protein>
    <submittedName>
        <fullName evidence="2">Uncharacterized protein</fullName>
    </submittedName>
</protein>